<gene>
    <name evidence="1" type="ORF">O181_081114</name>
</gene>
<reference evidence="1" key="1">
    <citation type="submission" date="2021-03" db="EMBL/GenBank/DDBJ databases">
        <title>Draft genome sequence of rust myrtle Austropuccinia psidii MF-1, a brazilian biotype.</title>
        <authorList>
            <person name="Quecine M.C."/>
            <person name="Pachon D.M.R."/>
            <person name="Bonatelli M.L."/>
            <person name="Correr F.H."/>
            <person name="Franceschini L.M."/>
            <person name="Leite T.F."/>
            <person name="Margarido G.R.A."/>
            <person name="Almeida C.A."/>
            <person name="Ferrarezi J.A."/>
            <person name="Labate C.A."/>
        </authorList>
    </citation>
    <scope>NUCLEOTIDE SEQUENCE</scope>
    <source>
        <strain evidence="1">MF-1</strain>
    </source>
</reference>
<name>A0A9Q3FM79_9BASI</name>
<evidence type="ECO:0000313" key="1">
    <source>
        <dbReference type="EMBL" id="MBW0541399.1"/>
    </source>
</evidence>
<sequence>MSTFGLSIYIDKNGCKVIAILHGGYQYTIHCIQNADPNANAASISPPTTITAFSGSVLAWPQSNNPLPTTNCHCSPPALAEGLASPSVATVALNSPSNSISVSATTSSNSTSELRQLFDVFYFLFSCYCRDFYDYIQNHPNDARDYRSLYGLQASL</sequence>
<comment type="caution">
    <text evidence="1">The sequence shown here is derived from an EMBL/GenBank/DDBJ whole genome shotgun (WGS) entry which is preliminary data.</text>
</comment>
<evidence type="ECO:0000313" key="2">
    <source>
        <dbReference type="Proteomes" id="UP000765509"/>
    </source>
</evidence>
<dbReference type="AlphaFoldDB" id="A0A9Q3FM79"/>
<accession>A0A9Q3FM79</accession>
<organism evidence="1 2">
    <name type="scientific">Austropuccinia psidii MF-1</name>
    <dbReference type="NCBI Taxonomy" id="1389203"/>
    <lineage>
        <taxon>Eukaryota</taxon>
        <taxon>Fungi</taxon>
        <taxon>Dikarya</taxon>
        <taxon>Basidiomycota</taxon>
        <taxon>Pucciniomycotina</taxon>
        <taxon>Pucciniomycetes</taxon>
        <taxon>Pucciniales</taxon>
        <taxon>Sphaerophragmiaceae</taxon>
        <taxon>Austropuccinia</taxon>
    </lineage>
</organism>
<keyword evidence="2" id="KW-1185">Reference proteome</keyword>
<proteinExistence type="predicted"/>
<protein>
    <submittedName>
        <fullName evidence="1">Uncharacterized protein</fullName>
    </submittedName>
</protein>
<dbReference type="Proteomes" id="UP000765509">
    <property type="component" value="Unassembled WGS sequence"/>
</dbReference>
<dbReference type="EMBL" id="AVOT02046056">
    <property type="protein sequence ID" value="MBW0541399.1"/>
    <property type="molecule type" value="Genomic_DNA"/>
</dbReference>